<evidence type="ECO:0000256" key="1">
    <source>
        <dbReference type="ARBA" id="ARBA00022801"/>
    </source>
</evidence>
<reference evidence="6" key="2">
    <citation type="submission" date="2015-01" db="EMBL/GenBank/DDBJ databases">
        <title>Evolutionary Origins and Diversification of the Mycorrhizal Mutualists.</title>
        <authorList>
            <consortium name="DOE Joint Genome Institute"/>
            <consortium name="Mycorrhizal Genomics Consortium"/>
            <person name="Kohler A."/>
            <person name="Kuo A."/>
            <person name="Nagy L.G."/>
            <person name="Floudas D."/>
            <person name="Copeland A."/>
            <person name="Barry K.W."/>
            <person name="Cichocki N."/>
            <person name="Veneault-Fourrey C."/>
            <person name="LaButti K."/>
            <person name="Lindquist E.A."/>
            <person name="Lipzen A."/>
            <person name="Lundell T."/>
            <person name="Morin E."/>
            <person name="Murat C."/>
            <person name="Riley R."/>
            <person name="Ohm R."/>
            <person name="Sun H."/>
            <person name="Tunlid A."/>
            <person name="Henrissat B."/>
            <person name="Grigoriev I.V."/>
            <person name="Hibbett D.S."/>
            <person name="Martin F."/>
        </authorList>
    </citation>
    <scope>NUCLEOTIDE SEQUENCE [LARGE SCALE GENOMIC DNA]</scope>
    <source>
        <strain evidence="6">MUT 4182</strain>
    </source>
</reference>
<keyword evidence="3" id="KW-0472">Membrane</keyword>
<dbReference type="GO" id="GO:0006046">
    <property type="term" value="P:N-acetylglucosamine catabolic process"/>
    <property type="evidence" value="ECO:0007669"/>
    <property type="project" value="TreeGrafter"/>
</dbReference>
<dbReference type="InterPro" id="IPR011059">
    <property type="entry name" value="Metal-dep_hydrolase_composite"/>
</dbReference>
<organism evidence="5 6">
    <name type="scientific">Tulasnella calospora MUT 4182</name>
    <dbReference type="NCBI Taxonomy" id="1051891"/>
    <lineage>
        <taxon>Eukaryota</taxon>
        <taxon>Fungi</taxon>
        <taxon>Dikarya</taxon>
        <taxon>Basidiomycota</taxon>
        <taxon>Agaricomycotina</taxon>
        <taxon>Agaricomycetes</taxon>
        <taxon>Cantharellales</taxon>
        <taxon>Tulasnellaceae</taxon>
        <taxon>Tulasnella</taxon>
    </lineage>
</organism>
<sequence>MAPAPVQDSFPERRTSRPALQLSLSGIAVSALVSLYVVINLAGGDWFAFPGHSAHRVPIHAQKVLSECAGLKAKPGVSASFTQRVKSDRFEAASAPPQLIRNATIWTGRKDGTHVIRGDILLEGGLIKAVGSVPKKLLAKFGDDLVQMDVNGAWVTPGIFDLHSHLGVGSVPELRGASDVNSLKGIAQPWLRSLDGINVFDSALALSISGGVTSSLIFPGSADAIGGQAYVIKLRRTEEGSPMSMVLEPPFSLNKTSPTDPPHWRHMKHATGENPSRVYDGTRMDTMWAFRESYNEARKVMTAQDEYCAKAEAGLWEGLAAEVPKDIKWEALVDVLRGKVKLNIHSYSPSDWDGLARLTHEFKFHIAAIHHAHSSYLVPQLLEKFYGGKPAVAMFATNARQAEEAYRGSEFAPKLLNEGGFRVIMKSDHPVLDSRYLVWEAQQAHRYGLPLNKALQAVTTTPADVAGFGHRLGYVQTGYDADIVVWDSHPLSLGATPQQVYIDGIPQIEKPVKVLKPEALQKAPKTPGWDKEAREAVKYRGLPPLKGNKAEEVILYNVKSAWERQPSGRFIEVQAEPQVSKTGRVQYDSIMHFADGQLICSSFRPDLLCLQQGRLPDVPRIDLEGGTVGPGLTSFGGYLGVVEIDQEPSTNDGYSYGPFDKEFAVVADLSRAVDGLSFDGRDMLLAYRAGVTNSVAAPRTGTMFSGLSVALCNGASHSLENGAIIKDITAVHVVIGASYTKKQPSVSTQIGLLRQILMSNDDSKVTGWFKAVVEGQLPLIVHTEGADIMAKLLELKAEVEATTRSTIRMAFFGATEAHLLAKQLADARVGVIVSRARSFPLTWDARRMLPGPPLTWDTNISVLLRHGVTVGVGILEGWEARNTRFEVAWAALQAPGDISKEDALALASSNLEKIFGLPGNEDFVAYKGGDMFDSESKVVAVMSKRRAQTELFA</sequence>
<dbReference type="STRING" id="1051891.A0A0C3LA29"/>
<dbReference type="OrthoDB" id="10258955at2759"/>
<keyword evidence="1" id="KW-0378">Hydrolase</keyword>
<dbReference type="InterPro" id="IPR006680">
    <property type="entry name" value="Amidohydro-rel"/>
</dbReference>
<dbReference type="GO" id="GO:0008448">
    <property type="term" value="F:N-acetylglucosamine-6-phosphate deacetylase activity"/>
    <property type="evidence" value="ECO:0007669"/>
    <property type="project" value="TreeGrafter"/>
</dbReference>
<evidence type="ECO:0000313" key="6">
    <source>
        <dbReference type="Proteomes" id="UP000054248"/>
    </source>
</evidence>
<proteinExistence type="predicted"/>
<gene>
    <name evidence="5" type="ORF">M407DRAFT_20283</name>
</gene>
<evidence type="ECO:0000313" key="5">
    <source>
        <dbReference type="EMBL" id="KIO30758.1"/>
    </source>
</evidence>
<evidence type="ECO:0000256" key="3">
    <source>
        <dbReference type="SAM" id="Phobius"/>
    </source>
</evidence>
<dbReference type="AlphaFoldDB" id="A0A0C3LA29"/>
<evidence type="ECO:0000259" key="4">
    <source>
        <dbReference type="Pfam" id="PF01979"/>
    </source>
</evidence>
<dbReference type="EMBL" id="KN822969">
    <property type="protein sequence ID" value="KIO30758.1"/>
    <property type="molecule type" value="Genomic_DNA"/>
</dbReference>
<dbReference type="SUPFAM" id="SSF51556">
    <property type="entry name" value="Metallo-dependent hydrolases"/>
    <property type="match status" value="2"/>
</dbReference>
<accession>A0A0C3LA29</accession>
<evidence type="ECO:0000256" key="2">
    <source>
        <dbReference type="SAM" id="MobiDB-lite"/>
    </source>
</evidence>
<dbReference type="Proteomes" id="UP000054248">
    <property type="component" value="Unassembled WGS sequence"/>
</dbReference>
<dbReference type="Pfam" id="PF01979">
    <property type="entry name" value="Amidohydro_1"/>
    <property type="match status" value="1"/>
</dbReference>
<keyword evidence="6" id="KW-1185">Reference proteome</keyword>
<protein>
    <recommendedName>
        <fullName evidence="4">Amidohydrolase-related domain-containing protein</fullName>
    </recommendedName>
</protein>
<dbReference type="PANTHER" id="PTHR11113">
    <property type="entry name" value="N-ACETYLGLUCOSAMINE-6-PHOSPHATE DEACETYLASE"/>
    <property type="match status" value="1"/>
</dbReference>
<keyword evidence="3" id="KW-0812">Transmembrane</keyword>
<reference evidence="5 6" key="1">
    <citation type="submission" date="2014-04" db="EMBL/GenBank/DDBJ databases">
        <authorList>
            <consortium name="DOE Joint Genome Institute"/>
            <person name="Kuo A."/>
            <person name="Girlanda M."/>
            <person name="Perotto S."/>
            <person name="Kohler A."/>
            <person name="Nagy L.G."/>
            <person name="Floudas D."/>
            <person name="Copeland A."/>
            <person name="Barry K.W."/>
            <person name="Cichocki N."/>
            <person name="Veneault-Fourrey C."/>
            <person name="LaButti K."/>
            <person name="Lindquist E.A."/>
            <person name="Lipzen A."/>
            <person name="Lundell T."/>
            <person name="Morin E."/>
            <person name="Murat C."/>
            <person name="Sun H."/>
            <person name="Tunlid A."/>
            <person name="Henrissat B."/>
            <person name="Grigoriev I.V."/>
            <person name="Hibbett D.S."/>
            <person name="Martin F."/>
            <person name="Nordberg H.P."/>
            <person name="Cantor M.N."/>
            <person name="Hua S.X."/>
        </authorList>
    </citation>
    <scope>NUCLEOTIDE SEQUENCE [LARGE SCALE GENOMIC DNA]</scope>
    <source>
        <strain evidence="5 6">MUT 4182</strain>
    </source>
</reference>
<feature type="domain" description="Amidohydrolase-related" evidence="4">
    <location>
        <begin position="154"/>
        <end position="496"/>
    </location>
</feature>
<feature type="region of interest" description="Disordered" evidence="2">
    <location>
        <begin position="245"/>
        <end position="276"/>
    </location>
</feature>
<name>A0A0C3LA29_9AGAM</name>
<dbReference type="Gene3D" id="3.20.20.140">
    <property type="entry name" value="Metal-dependent hydrolases"/>
    <property type="match status" value="2"/>
</dbReference>
<dbReference type="SUPFAM" id="SSF51338">
    <property type="entry name" value="Composite domain of metallo-dependent hydrolases"/>
    <property type="match status" value="1"/>
</dbReference>
<dbReference type="HOGENOM" id="CLU_006273_0_0_1"/>
<dbReference type="PANTHER" id="PTHR11113:SF14">
    <property type="entry name" value="N-ACETYLGLUCOSAMINE-6-PHOSPHATE DEACETYLASE"/>
    <property type="match status" value="1"/>
</dbReference>
<dbReference type="InterPro" id="IPR032466">
    <property type="entry name" value="Metal_Hydrolase"/>
</dbReference>
<keyword evidence="3" id="KW-1133">Transmembrane helix</keyword>
<feature type="transmembrane region" description="Helical" evidence="3">
    <location>
        <begin position="20"/>
        <end position="39"/>
    </location>
</feature>